<dbReference type="Proteomes" id="UP000576225">
    <property type="component" value="Unassembled WGS sequence"/>
</dbReference>
<gene>
    <name evidence="4" type="ORF">C8D82_101172</name>
    <name evidence="3" type="ORF">HF882_12820</name>
</gene>
<dbReference type="EMBL" id="QEKH01000001">
    <property type="protein sequence ID" value="PVY45974.1"/>
    <property type="molecule type" value="Genomic_DNA"/>
</dbReference>
<dbReference type="GeneID" id="78293706"/>
<evidence type="ECO:0000259" key="2">
    <source>
        <dbReference type="PROSITE" id="PS50966"/>
    </source>
</evidence>
<dbReference type="RefSeq" id="WP_165832742.1">
    <property type="nucleotide sequence ID" value="NZ_CABMMC010000087.1"/>
</dbReference>
<dbReference type="Proteomes" id="UP000245959">
    <property type="component" value="Unassembled WGS sequence"/>
</dbReference>
<accession>A0A2U1BBD7</accession>
<dbReference type="PANTHER" id="PTHR38133:SF1">
    <property type="entry name" value="SLR1429 PROTEIN"/>
    <property type="match status" value="1"/>
</dbReference>
<feature type="domain" description="SWIM-type" evidence="2">
    <location>
        <begin position="152"/>
        <end position="182"/>
    </location>
</feature>
<dbReference type="EMBL" id="JABAEW010000024">
    <property type="protein sequence ID" value="NMD87468.1"/>
    <property type="molecule type" value="Genomic_DNA"/>
</dbReference>
<dbReference type="InterPro" id="IPR007527">
    <property type="entry name" value="Znf_SWIM"/>
</dbReference>
<reference evidence="4 5" key="1">
    <citation type="submission" date="2018-04" db="EMBL/GenBank/DDBJ databases">
        <title>Genomic Encyclopedia of Type Strains, Phase IV (KMG-IV): sequencing the most valuable type-strain genomes for metagenomic binning, comparative biology and taxonomic classification.</title>
        <authorList>
            <person name="Goeker M."/>
        </authorList>
    </citation>
    <scope>NUCLEOTIDE SEQUENCE [LARGE SCALE GENOMIC DNA]</scope>
    <source>
        <strain evidence="4 5">DSM 14823</strain>
    </source>
</reference>
<reference evidence="3 6" key="2">
    <citation type="submission" date="2020-04" db="EMBL/GenBank/DDBJ databases">
        <authorList>
            <person name="Hitch T.C.A."/>
            <person name="Wylensek D."/>
            <person name="Clavel T."/>
        </authorList>
    </citation>
    <scope>NUCLEOTIDE SEQUENCE [LARGE SCALE GENOMIC DNA]</scope>
    <source>
        <strain evidence="3 6">COR2-253-APC-1A</strain>
    </source>
</reference>
<protein>
    <submittedName>
        <fullName evidence="4">SWIM zinc finger protein</fullName>
    </submittedName>
</protein>
<evidence type="ECO:0000313" key="4">
    <source>
        <dbReference type="EMBL" id="PVY45974.1"/>
    </source>
</evidence>
<dbReference type="AlphaFoldDB" id="A0A2U1BBD7"/>
<name>A0A2U1BBD7_9BACT</name>
<evidence type="ECO:0000256" key="1">
    <source>
        <dbReference type="PROSITE-ProRule" id="PRU00325"/>
    </source>
</evidence>
<evidence type="ECO:0000313" key="5">
    <source>
        <dbReference type="Proteomes" id="UP000245959"/>
    </source>
</evidence>
<dbReference type="PROSITE" id="PS50966">
    <property type="entry name" value="ZF_SWIM"/>
    <property type="match status" value="1"/>
</dbReference>
<comment type="caution">
    <text evidence="4">The sequence shown here is derived from an EMBL/GenBank/DDBJ whole genome shotgun (WGS) entry which is preliminary data.</text>
</comment>
<dbReference type="PANTHER" id="PTHR38133">
    <property type="entry name" value="SLR1429 PROTEIN"/>
    <property type="match status" value="1"/>
</dbReference>
<keyword evidence="1" id="KW-0862">Zinc</keyword>
<proteinExistence type="predicted"/>
<sequence>MFDYDDYNPVRSVGERKALAAKLAKQYAGKTGRELHPVTANGRSIAKSFWGKAWCRNIESYQDYESRLPRGRSYLKNGAVIDLNIEPGLVTAMVAGSELYQVKIAIDPLDEERWNAIKRACAGKIGSLIDLVQGKLSDEIIGILCAPDTGLFPLPDEIRLDCDCPDWADLCKHLAAVLYGIGAKLDEDPGLFFVLRGVDRNELFEGDLAAALPPEAADLDAAALGDAFGIDLDTL</sequence>
<keyword evidence="1" id="KW-0863">Zinc-finger</keyword>
<keyword evidence="5" id="KW-1185">Reference proteome</keyword>
<dbReference type="GO" id="GO:0008270">
    <property type="term" value="F:zinc ion binding"/>
    <property type="evidence" value="ECO:0007669"/>
    <property type="project" value="UniProtKB-KW"/>
</dbReference>
<dbReference type="Pfam" id="PF04434">
    <property type="entry name" value="SWIM"/>
    <property type="match status" value="1"/>
</dbReference>
<keyword evidence="1" id="KW-0479">Metal-binding</keyword>
<organism evidence="4 5">
    <name type="scientific">Victivallis vadensis</name>
    <dbReference type="NCBI Taxonomy" id="172901"/>
    <lineage>
        <taxon>Bacteria</taxon>
        <taxon>Pseudomonadati</taxon>
        <taxon>Lentisphaerota</taxon>
        <taxon>Lentisphaeria</taxon>
        <taxon>Victivallales</taxon>
        <taxon>Victivallaceae</taxon>
        <taxon>Victivallis</taxon>
    </lineage>
</organism>
<evidence type="ECO:0000313" key="6">
    <source>
        <dbReference type="Proteomes" id="UP000576225"/>
    </source>
</evidence>
<evidence type="ECO:0000313" key="3">
    <source>
        <dbReference type="EMBL" id="NMD87468.1"/>
    </source>
</evidence>